<evidence type="ECO:0000256" key="1">
    <source>
        <dbReference type="SAM" id="MobiDB-lite"/>
    </source>
</evidence>
<feature type="region of interest" description="Disordered" evidence="1">
    <location>
        <begin position="48"/>
        <end position="78"/>
    </location>
</feature>
<feature type="transmembrane region" description="Helical" evidence="2">
    <location>
        <begin position="179"/>
        <end position="195"/>
    </location>
</feature>
<organism evidence="3 4">
    <name type="scientific">Zingiber officinale</name>
    <name type="common">Ginger</name>
    <name type="synonym">Amomum zingiber</name>
    <dbReference type="NCBI Taxonomy" id="94328"/>
    <lineage>
        <taxon>Eukaryota</taxon>
        <taxon>Viridiplantae</taxon>
        <taxon>Streptophyta</taxon>
        <taxon>Embryophyta</taxon>
        <taxon>Tracheophyta</taxon>
        <taxon>Spermatophyta</taxon>
        <taxon>Magnoliopsida</taxon>
        <taxon>Liliopsida</taxon>
        <taxon>Zingiberales</taxon>
        <taxon>Zingiberaceae</taxon>
        <taxon>Zingiber</taxon>
    </lineage>
</organism>
<dbReference type="EMBL" id="JACMSC010000009">
    <property type="protein sequence ID" value="KAG6506756.1"/>
    <property type="molecule type" value="Genomic_DNA"/>
</dbReference>
<name>A0A8J5GG50_ZINOF</name>
<accession>A0A8J5GG50</accession>
<evidence type="ECO:0000313" key="3">
    <source>
        <dbReference type="EMBL" id="KAG6506756.1"/>
    </source>
</evidence>
<proteinExistence type="predicted"/>
<evidence type="ECO:0000256" key="2">
    <source>
        <dbReference type="SAM" id="Phobius"/>
    </source>
</evidence>
<reference evidence="3 4" key="1">
    <citation type="submission" date="2020-08" db="EMBL/GenBank/DDBJ databases">
        <title>Plant Genome Project.</title>
        <authorList>
            <person name="Zhang R.-G."/>
        </authorList>
    </citation>
    <scope>NUCLEOTIDE SEQUENCE [LARGE SCALE GENOMIC DNA]</scope>
    <source>
        <tissue evidence="3">Rhizome</tissue>
    </source>
</reference>
<sequence length="255" mass="28619">MEGHLDDLEDWEILSVKNSAEDGIIEFDNCILDSGEKGQEGAAWFEFADDEGSKLEDSDNPVSVDPQSNSHFSDHLGRSCSGDSLDNRRLRFVIPKDEHEITNREEEEEEEEEAVVPEGTGEIEGRMAGFAVTDEEDSGVHTSTQDASCDSSVKMDDEKKGVLWWKLPFELLPFSKVKPAWPISIAAAVLGFWMLRKTVYRKKQKIQIAPLITSLDEKETLHMHHEKVDDLEASLIGYEAKETSGETEETMVRGS</sequence>
<dbReference type="Proteomes" id="UP000734854">
    <property type="component" value="Unassembled WGS sequence"/>
</dbReference>
<protein>
    <recommendedName>
        <fullName evidence="5">Transmembrane protein</fullName>
    </recommendedName>
</protein>
<dbReference type="AlphaFoldDB" id="A0A8J5GG50"/>
<keyword evidence="2" id="KW-0472">Membrane</keyword>
<dbReference type="PANTHER" id="PTHR33646:SF6">
    <property type="entry name" value="TRANSMEMBRANE PROTEIN"/>
    <property type="match status" value="1"/>
</dbReference>
<keyword evidence="4" id="KW-1185">Reference proteome</keyword>
<evidence type="ECO:0008006" key="5">
    <source>
        <dbReference type="Google" id="ProtNLM"/>
    </source>
</evidence>
<dbReference type="InterPro" id="IPR045883">
    <property type="entry name" value="At4g13530-like"/>
</dbReference>
<evidence type="ECO:0000313" key="4">
    <source>
        <dbReference type="Proteomes" id="UP000734854"/>
    </source>
</evidence>
<keyword evidence="2" id="KW-1133">Transmembrane helix</keyword>
<comment type="caution">
    <text evidence="3">The sequence shown here is derived from an EMBL/GenBank/DDBJ whole genome shotgun (WGS) entry which is preliminary data.</text>
</comment>
<gene>
    <name evidence="3" type="ORF">ZIOFF_032085</name>
</gene>
<keyword evidence="2" id="KW-0812">Transmembrane</keyword>
<dbReference type="PANTHER" id="PTHR33646">
    <property type="entry name" value="GB|AAF00631.1"/>
    <property type="match status" value="1"/>
</dbReference>